<feature type="transmembrane region" description="Helical" evidence="8">
    <location>
        <begin position="6"/>
        <end position="24"/>
    </location>
</feature>
<accession>A0A2Z5Y0R9</accession>
<dbReference type="RefSeq" id="WP_013773163.1">
    <property type="nucleotide sequence ID" value="NZ_AP018492.1"/>
</dbReference>
<evidence type="ECO:0000256" key="6">
    <source>
        <dbReference type="ARBA" id="ARBA00022989"/>
    </source>
</evidence>
<organism evidence="9 10">
    <name type="scientific">Melissococcus plutonius</name>
    <dbReference type="NCBI Taxonomy" id="33970"/>
    <lineage>
        <taxon>Bacteria</taxon>
        <taxon>Bacillati</taxon>
        <taxon>Bacillota</taxon>
        <taxon>Bacilli</taxon>
        <taxon>Lactobacillales</taxon>
        <taxon>Enterococcaceae</taxon>
        <taxon>Melissococcus</taxon>
    </lineage>
</organism>
<dbReference type="CDD" id="cd13428">
    <property type="entry name" value="UreI_AmiS"/>
    <property type="match status" value="1"/>
</dbReference>
<gene>
    <name evidence="9" type="ORF">DAT561_0206</name>
</gene>
<dbReference type="InterPro" id="IPR038523">
    <property type="entry name" value="AmiSUreI_transpt_sf"/>
</dbReference>
<evidence type="ECO:0000256" key="2">
    <source>
        <dbReference type="ARBA" id="ARBA00010068"/>
    </source>
</evidence>
<dbReference type="Gene3D" id="1.25.40.600">
    <property type="match status" value="1"/>
</dbReference>
<feature type="transmembrane region" description="Helical" evidence="8">
    <location>
        <begin position="82"/>
        <end position="101"/>
    </location>
</feature>
<dbReference type="AlphaFoldDB" id="A0A2Z5Y0R9"/>
<keyword evidence="7 8" id="KW-0472">Membrane</keyword>
<feature type="transmembrane region" description="Helical" evidence="8">
    <location>
        <begin position="137"/>
        <end position="158"/>
    </location>
</feature>
<sequence>MLGVGLLFVAITLISNGVGGLLDIDQRSIALLNLLTGSLSFLINTIYLFHGDYYSAGTGYLFSFTYLLVGIIYVFDLDMKVYGIFALFVAINTLLCAYISYFSDGDWRFALIWLSWGVLWGLGFVEYVLEKPIGKPVFYLAILEGIVTCWIPGFMMLAQVW</sequence>
<feature type="transmembrane region" description="Helical" evidence="8">
    <location>
        <begin position="56"/>
        <end position="75"/>
    </location>
</feature>
<name>A0A2Z5Y0R9_9ENTE</name>
<keyword evidence="5 8" id="KW-0812">Transmembrane</keyword>
<proteinExistence type="inferred from homology"/>
<feature type="transmembrane region" description="Helical" evidence="8">
    <location>
        <begin position="31"/>
        <end position="50"/>
    </location>
</feature>
<evidence type="ECO:0000256" key="3">
    <source>
        <dbReference type="ARBA" id="ARBA00022448"/>
    </source>
</evidence>
<dbReference type="GO" id="GO:0005886">
    <property type="term" value="C:plasma membrane"/>
    <property type="evidence" value="ECO:0007669"/>
    <property type="project" value="UniProtKB-SubCell"/>
</dbReference>
<dbReference type="OMA" id="FAFTYLW"/>
<evidence type="ECO:0000256" key="1">
    <source>
        <dbReference type="ARBA" id="ARBA00004651"/>
    </source>
</evidence>
<comment type="similarity">
    <text evidence="2">Belongs to the AmiS/UreI family.</text>
</comment>
<evidence type="ECO:0000256" key="5">
    <source>
        <dbReference type="ARBA" id="ARBA00022692"/>
    </source>
</evidence>
<evidence type="ECO:0000313" key="9">
    <source>
        <dbReference type="EMBL" id="BBC60374.1"/>
    </source>
</evidence>
<keyword evidence="3" id="KW-0813">Transport</keyword>
<dbReference type="EMBL" id="AP018492">
    <property type="protein sequence ID" value="BBC60374.1"/>
    <property type="molecule type" value="Genomic_DNA"/>
</dbReference>
<evidence type="ECO:0000256" key="7">
    <source>
        <dbReference type="ARBA" id="ARBA00023136"/>
    </source>
</evidence>
<evidence type="ECO:0000256" key="8">
    <source>
        <dbReference type="SAM" id="Phobius"/>
    </source>
</evidence>
<reference evidence="9 10" key="1">
    <citation type="submission" date="2018-01" db="EMBL/GenBank/DDBJ databases">
        <title>Whole genome sequence of Melissococcus plutonius DAT561.</title>
        <authorList>
            <person name="Okumura K."/>
            <person name="Takamatsu D."/>
            <person name="Okura M."/>
        </authorList>
    </citation>
    <scope>NUCLEOTIDE SEQUENCE [LARGE SCALE GENOMIC DNA]</scope>
    <source>
        <strain evidence="9 10">DAT561</strain>
    </source>
</reference>
<dbReference type="Proteomes" id="UP000269226">
    <property type="component" value="Chromosome"/>
</dbReference>
<keyword evidence="6 8" id="KW-1133">Transmembrane helix</keyword>
<feature type="transmembrane region" description="Helical" evidence="8">
    <location>
        <begin position="107"/>
        <end position="125"/>
    </location>
</feature>
<dbReference type="Pfam" id="PF02293">
    <property type="entry name" value="AmiS_UreI"/>
    <property type="match status" value="1"/>
</dbReference>
<evidence type="ECO:0000256" key="4">
    <source>
        <dbReference type="ARBA" id="ARBA00022475"/>
    </source>
</evidence>
<keyword evidence="4" id="KW-1003">Cell membrane</keyword>
<protein>
    <submittedName>
        <fullName evidence="9">Urea channel UreI</fullName>
    </submittedName>
</protein>
<dbReference type="GeneID" id="57042768"/>
<evidence type="ECO:0000313" key="10">
    <source>
        <dbReference type="Proteomes" id="UP000269226"/>
    </source>
</evidence>
<dbReference type="InterPro" id="IPR003211">
    <property type="entry name" value="AmiSUreI_transpt"/>
</dbReference>
<comment type="subcellular location">
    <subcellularLocation>
        <location evidence="1">Cell membrane</location>
        <topology evidence="1">Multi-pass membrane protein</topology>
    </subcellularLocation>
</comment>